<protein>
    <submittedName>
        <fullName evidence="1">Uncharacterized protein</fullName>
    </submittedName>
</protein>
<evidence type="ECO:0000313" key="1">
    <source>
        <dbReference type="EMBL" id="MPM01911.1"/>
    </source>
</evidence>
<dbReference type="AlphaFoldDB" id="A0A644WEL3"/>
<reference evidence="1" key="1">
    <citation type="submission" date="2019-08" db="EMBL/GenBank/DDBJ databases">
        <authorList>
            <person name="Kucharzyk K."/>
            <person name="Murdoch R.W."/>
            <person name="Higgins S."/>
            <person name="Loffler F."/>
        </authorList>
    </citation>
    <scope>NUCLEOTIDE SEQUENCE</scope>
</reference>
<organism evidence="1">
    <name type="scientific">bioreactor metagenome</name>
    <dbReference type="NCBI Taxonomy" id="1076179"/>
    <lineage>
        <taxon>unclassified sequences</taxon>
        <taxon>metagenomes</taxon>
        <taxon>ecological metagenomes</taxon>
    </lineage>
</organism>
<comment type="caution">
    <text evidence="1">The sequence shown here is derived from an EMBL/GenBank/DDBJ whole genome shotgun (WGS) entry which is preliminary data.</text>
</comment>
<proteinExistence type="predicted"/>
<accession>A0A644WEL3</accession>
<dbReference type="EMBL" id="VSSQ01000831">
    <property type="protein sequence ID" value="MPM01911.1"/>
    <property type="molecule type" value="Genomic_DNA"/>
</dbReference>
<sequence length="165" mass="19915">MFRKFLKENNIQESIATRDIERQIKNIDLENYNIKTKFNIFNRLARIYINLEPVAKYLEKQGKENTECHKQLSVLEQFIRHLIKHFEFEQDFNQLIKKNKIMITEELKNKQSKVNYVINTKEQTFIDDFETVEVIESKECKNTNIKEIKVDEKDLDILDILDVEE</sequence>
<gene>
    <name evidence="1" type="ORF">SDC9_48151</name>
</gene>
<name>A0A644WEL3_9ZZZZ</name>